<feature type="non-terminal residue" evidence="1">
    <location>
        <position position="331"/>
    </location>
</feature>
<evidence type="ECO:0000313" key="1">
    <source>
        <dbReference type="EMBL" id="CAG8657622.1"/>
    </source>
</evidence>
<sequence>MALAKSNLNLIQEIIHSVGSLSCSQGKRFYVLILAGTIQAPLKKMIKELTYNLLRLLLLLLSDGEMNDIGIINLEMIPDNPSMSYIRIPYIWMWILTLLAKFKVLCLQLLKELYKTIILQKLFKDVYYNAQEILLDHKFQLLTVEEYYVKFEYRYLNTMQHKHLSFGIVFKNGEGVLWDIFFFLNDYLIAIQNMVENEYKKVEEEFEILQNSYTGIKQCVLLIYTNESKMIKYLEDLKDNYFVIDYDNFKDFYRYTFSTCTEFSADNEQLNANTVKIYELRIIRGIEEAIAINIHKKRPFDDENDLYDKVKNISIEIRKKIKVTIINKINL</sequence>
<dbReference type="AlphaFoldDB" id="A0A9N9E2L7"/>
<proteinExistence type="predicted"/>
<comment type="caution">
    <text evidence="1">The sequence shown here is derived from an EMBL/GenBank/DDBJ whole genome shotgun (WGS) entry which is preliminary data.</text>
</comment>
<dbReference type="SUPFAM" id="SSF81585">
    <property type="entry name" value="PsbU/PolX domain-like"/>
    <property type="match status" value="1"/>
</dbReference>
<accession>A0A9N9E2L7</accession>
<dbReference type="Proteomes" id="UP000789570">
    <property type="component" value="Unassembled WGS sequence"/>
</dbReference>
<dbReference type="EMBL" id="CAJVPQ010004749">
    <property type="protein sequence ID" value="CAG8657622.1"/>
    <property type="molecule type" value="Genomic_DNA"/>
</dbReference>
<evidence type="ECO:0000313" key="2">
    <source>
        <dbReference type="Proteomes" id="UP000789570"/>
    </source>
</evidence>
<gene>
    <name evidence="1" type="ORF">FCALED_LOCUS11385</name>
</gene>
<reference evidence="1" key="1">
    <citation type="submission" date="2021-06" db="EMBL/GenBank/DDBJ databases">
        <authorList>
            <person name="Kallberg Y."/>
            <person name="Tangrot J."/>
            <person name="Rosling A."/>
        </authorList>
    </citation>
    <scope>NUCLEOTIDE SEQUENCE</scope>
    <source>
        <strain evidence="1">UK204</strain>
    </source>
</reference>
<protein>
    <submittedName>
        <fullName evidence="1">2962_t:CDS:1</fullName>
    </submittedName>
</protein>
<keyword evidence="2" id="KW-1185">Reference proteome</keyword>
<organism evidence="1 2">
    <name type="scientific">Funneliformis caledonium</name>
    <dbReference type="NCBI Taxonomy" id="1117310"/>
    <lineage>
        <taxon>Eukaryota</taxon>
        <taxon>Fungi</taxon>
        <taxon>Fungi incertae sedis</taxon>
        <taxon>Mucoromycota</taxon>
        <taxon>Glomeromycotina</taxon>
        <taxon>Glomeromycetes</taxon>
        <taxon>Glomerales</taxon>
        <taxon>Glomeraceae</taxon>
        <taxon>Funneliformis</taxon>
    </lineage>
</organism>
<name>A0A9N9E2L7_9GLOM</name>